<feature type="transmembrane region" description="Helical" evidence="6">
    <location>
        <begin position="341"/>
        <end position="359"/>
    </location>
</feature>
<dbReference type="EMBL" id="GBHO01033216">
    <property type="protein sequence ID" value="JAG10388.1"/>
    <property type="molecule type" value="Transcribed_RNA"/>
</dbReference>
<keyword evidence="4 6" id="KW-1133">Transmembrane helix</keyword>
<dbReference type="AlphaFoldDB" id="A0A0A9WV47"/>
<dbReference type="GO" id="GO:0007165">
    <property type="term" value="P:signal transduction"/>
    <property type="evidence" value="ECO:0007669"/>
    <property type="project" value="UniProtKB-KW"/>
</dbReference>
<feature type="transmembrane region" description="Helical" evidence="6">
    <location>
        <begin position="130"/>
        <end position="154"/>
    </location>
</feature>
<feature type="transmembrane region" description="Helical" evidence="6">
    <location>
        <begin position="74"/>
        <end position="94"/>
    </location>
</feature>
<keyword evidence="3 6" id="KW-0812">Transmembrane</keyword>
<evidence type="ECO:0000256" key="4">
    <source>
        <dbReference type="ARBA" id="ARBA00022989"/>
    </source>
</evidence>
<gene>
    <name evidence="7" type="primary">GPRgr22_3</name>
    <name evidence="7" type="ORF">CM83_55576</name>
</gene>
<proteinExistence type="inferred from homology"/>
<keyword evidence="2 6" id="KW-1003">Cell membrane</keyword>
<feature type="transmembrane region" description="Helical" evidence="6">
    <location>
        <begin position="160"/>
        <end position="183"/>
    </location>
</feature>
<comment type="function">
    <text evidence="6">Gustatory receptor which mediates acceptance or avoidance behavior, depending on its substrates.</text>
</comment>
<evidence type="ECO:0000313" key="7">
    <source>
        <dbReference type="EMBL" id="JAG10388.1"/>
    </source>
</evidence>
<keyword evidence="6 7" id="KW-0675">Receptor</keyword>
<protein>
    <recommendedName>
        <fullName evidence="6">Gustatory receptor</fullName>
    </recommendedName>
</protein>
<reference evidence="7" key="2">
    <citation type="submission" date="2014-07" db="EMBL/GenBank/DDBJ databases">
        <authorList>
            <person name="Hull J."/>
        </authorList>
    </citation>
    <scope>NUCLEOTIDE SEQUENCE</scope>
</reference>
<reference evidence="7" key="1">
    <citation type="journal article" date="2014" name="PLoS ONE">
        <title>Transcriptome-Based Identification of ABC Transporters in the Western Tarnished Plant Bug Lygus hesperus.</title>
        <authorList>
            <person name="Hull J.J."/>
            <person name="Chaney K."/>
            <person name="Geib S.M."/>
            <person name="Fabrick J.A."/>
            <person name="Brent C.S."/>
            <person name="Walsh D."/>
            <person name="Lavine L.C."/>
        </authorList>
    </citation>
    <scope>NUCLEOTIDE SEQUENCE</scope>
</reference>
<comment type="subcellular location">
    <subcellularLocation>
        <location evidence="1 6">Cell membrane</location>
        <topology evidence="1 6">Multi-pass membrane protein</topology>
    </subcellularLocation>
</comment>
<evidence type="ECO:0000256" key="5">
    <source>
        <dbReference type="ARBA" id="ARBA00023136"/>
    </source>
</evidence>
<evidence type="ECO:0000256" key="1">
    <source>
        <dbReference type="ARBA" id="ARBA00004651"/>
    </source>
</evidence>
<feature type="transmembrane region" description="Helical" evidence="6">
    <location>
        <begin position="228"/>
        <end position="253"/>
    </location>
</feature>
<dbReference type="GO" id="GO:0050909">
    <property type="term" value="P:sensory perception of taste"/>
    <property type="evidence" value="ECO:0007669"/>
    <property type="project" value="InterPro"/>
</dbReference>
<organism evidence="7">
    <name type="scientific">Lygus hesperus</name>
    <name type="common">Western plant bug</name>
    <dbReference type="NCBI Taxonomy" id="30085"/>
    <lineage>
        <taxon>Eukaryota</taxon>
        <taxon>Metazoa</taxon>
        <taxon>Ecdysozoa</taxon>
        <taxon>Arthropoda</taxon>
        <taxon>Hexapoda</taxon>
        <taxon>Insecta</taxon>
        <taxon>Pterygota</taxon>
        <taxon>Neoptera</taxon>
        <taxon>Paraneoptera</taxon>
        <taxon>Hemiptera</taxon>
        <taxon>Heteroptera</taxon>
        <taxon>Panheteroptera</taxon>
        <taxon>Cimicomorpha</taxon>
        <taxon>Miridae</taxon>
        <taxon>Mirini</taxon>
        <taxon>Lygus</taxon>
    </lineage>
</organism>
<evidence type="ECO:0000256" key="2">
    <source>
        <dbReference type="ARBA" id="ARBA00022475"/>
    </source>
</evidence>
<comment type="similarity">
    <text evidence="6">Belongs to the insect chemoreceptor superfamily. Gustatory receptor (GR) family.</text>
</comment>
<dbReference type="Pfam" id="PF08395">
    <property type="entry name" value="7tm_7"/>
    <property type="match status" value="1"/>
</dbReference>
<feature type="transmembrane region" description="Helical" evidence="6">
    <location>
        <begin position="259"/>
        <end position="280"/>
    </location>
</feature>
<evidence type="ECO:0000256" key="3">
    <source>
        <dbReference type="ARBA" id="ARBA00022692"/>
    </source>
</evidence>
<feature type="transmembrane region" description="Helical" evidence="6">
    <location>
        <begin position="36"/>
        <end position="54"/>
    </location>
</feature>
<accession>A0A0A9WV47</accession>
<keyword evidence="6" id="KW-0807">Transducer</keyword>
<dbReference type="InterPro" id="IPR013604">
    <property type="entry name" value="7TM_chemorcpt"/>
</dbReference>
<sequence>MFNFFCSQFLSYSVTYLVVLIQFQGWMTYSYKSFPFAYTVFVAITQIVLTVWNWEHLMSALNKLSQSATYETILLSSLVLVQVPSFLVGIYSWFFEVPSIVKCYNMSAAIEKRILDLFSTSSITTRMMNFWTALFGLDLVISMVFGSFIIYGSFLYTHSFAILFMFNFTRSHLASLHSCYVFTFSRDLARKLREIMIKNEEFQHHKLKICHNLWMEIWSVSQGHASSLAITLLVQIMSNLLFFITSSYGMIVLIKVGDIQQIIELIPYFFFAIFNVVLICESAQHAQDELGDTFLRTLMGMDKHSMSHESIEEVNNFMNTIAYTDKAKITLKNYINIGRPLLVTLLSTSVTYLVVLLQFHSSAIDVQMSSDNTTAP</sequence>
<keyword evidence="5 6" id="KW-0472">Membrane</keyword>
<evidence type="ECO:0000256" key="6">
    <source>
        <dbReference type="RuleBase" id="RU363108"/>
    </source>
</evidence>
<name>A0A0A9WV47_LYGHE</name>
<dbReference type="GO" id="GO:0005886">
    <property type="term" value="C:plasma membrane"/>
    <property type="evidence" value="ECO:0007669"/>
    <property type="project" value="UniProtKB-SubCell"/>
</dbReference>